<feature type="domain" description="HECT" evidence="6">
    <location>
        <begin position="1"/>
        <end position="127"/>
    </location>
</feature>
<evidence type="ECO:0000256" key="1">
    <source>
        <dbReference type="ARBA" id="ARBA00000885"/>
    </source>
</evidence>
<comment type="caution">
    <text evidence="7">The sequence shown here is derived from an EMBL/GenBank/DDBJ whole genome shotgun (WGS) entry which is preliminary data.</text>
</comment>
<dbReference type="FunFam" id="3.30.2410.10:FF:000011">
    <property type="entry name" value="Putative Ubiquitin-protein ligase E3C"/>
    <property type="match status" value="1"/>
</dbReference>
<dbReference type="PROSITE" id="PS50237">
    <property type="entry name" value="HECT"/>
    <property type="match status" value="1"/>
</dbReference>
<dbReference type="InterPro" id="IPR044611">
    <property type="entry name" value="E3A/B/C-like"/>
</dbReference>
<dbReference type="GO" id="GO:0061630">
    <property type="term" value="F:ubiquitin protein ligase activity"/>
    <property type="evidence" value="ECO:0007669"/>
    <property type="project" value="UniProtKB-EC"/>
</dbReference>
<comment type="catalytic activity">
    <reaction evidence="1">
        <text>S-ubiquitinyl-[E2 ubiquitin-conjugating enzyme]-L-cysteine + [acceptor protein]-L-lysine = [E2 ubiquitin-conjugating enzyme]-L-cysteine + N(6)-ubiquitinyl-[acceptor protein]-L-lysine.</text>
        <dbReference type="EC" id="2.3.2.26"/>
    </reaction>
</comment>
<dbReference type="EC" id="2.3.2.26" evidence="2"/>
<evidence type="ECO:0000313" key="8">
    <source>
        <dbReference type="Proteomes" id="UP000717996"/>
    </source>
</evidence>
<evidence type="ECO:0000259" key="6">
    <source>
        <dbReference type="PROSITE" id="PS50237"/>
    </source>
</evidence>
<keyword evidence="4 5" id="KW-0833">Ubl conjugation pathway</keyword>
<dbReference type="SUPFAM" id="SSF56204">
    <property type="entry name" value="Hect, E3 ligase catalytic domain"/>
    <property type="match status" value="1"/>
</dbReference>
<evidence type="ECO:0000313" key="7">
    <source>
        <dbReference type="EMBL" id="KAG1535743.1"/>
    </source>
</evidence>
<sequence length="127" mass="14551">MRKHTVYEDGYFDEHPVIRSFWQIVEQFTFEEKKTLLKFVTGCSKPPLGGFSYLQPPFTIRMVSTELDGPASIRMIKSVLKMNTKSGRLPTSSTCFNLLKLPAYTRKAQLKEKLSYSINSNTGFELS</sequence>
<dbReference type="Pfam" id="PF00632">
    <property type="entry name" value="HECT"/>
    <property type="match status" value="1"/>
</dbReference>
<evidence type="ECO:0000256" key="5">
    <source>
        <dbReference type="PROSITE-ProRule" id="PRU00104"/>
    </source>
</evidence>
<feature type="active site" description="Glycyl thioester intermediate" evidence="5">
    <location>
        <position position="95"/>
    </location>
</feature>
<evidence type="ECO:0000256" key="2">
    <source>
        <dbReference type="ARBA" id="ARBA00012485"/>
    </source>
</evidence>
<dbReference type="PANTHER" id="PTHR45700">
    <property type="entry name" value="UBIQUITIN-PROTEIN LIGASE E3C"/>
    <property type="match status" value="1"/>
</dbReference>
<reference evidence="7" key="1">
    <citation type="journal article" date="2020" name="Microb. Genom.">
        <title>Genetic diversity of clinical and environmental Mucorales isolates obtained from an investigation of mucormycosis cases among solid organ transplant recipients.</title>
        <authorList>
            <person name="Nguyen M.H."/>
            <person name="Kaul D."/>
            <person name="Muto C."/>
            <person name="Cheng S.J."/>
            <person name="Richter R.A."/>
            <person name="Bruno V.M."/>
            <person name="Liu G."/>
            <person name="Beyhan S."/>
            <person name="Sundermann A.J."/>
            <person name="Mounaud S."/>
            <person name="Pasculle A.W."/>
            <person name="Nierman W.C."/>
            <person name="Driscoll E."/>
            <person name="Cumbie R."/>
            <person name="Clancy C.J."/>
            <person name="Dupont C.L."/>
        </authorList>
    </citation>
    <scope>NUCLEOTIDE SEQUENCE</scope>
    <source>
        <strain evidence="7">GL16</strain>
    </source>
</reference>
<dbReference type="Gene3D" id="3.30.2410.10">
    <property type="entry name" value="Hect, E3 ligase catalytic domain"/>
    <property type="match status" value="1"/>
</dbReference>
<organism evidence="7 8">
    <name type="scientific">Rhizopus oryzae</name>
    <name type="common">Mucormycosis agent</name>
    <name type="synonym">Rhizopus arrhizus var. delemar</name>
    <dbReference type="NCBI Taxonomy" id="64495"/>
    <lineage>
        <taxon>Eukaryota</taxon>
        <taxon>Fungi</taxon>
        <taxon>Fungi incertae sedis</taxon>
        <taxon>Mucoromycota</taxon>
        <taxon>Mucoromycotina</taxon>
        <taxon>Mucoromycetes</taxon>
        <taxon>Mucorales</taxon>
        <taxon>Mucorineae</taxon>
        <taxon>Rhizopodaceae</taxon>
        <taxon>Rhizopus</taxon>
    </lineage>
</organism>
<dbReference type="PANTHER" id="PTHR45700:SF2">
    <property type="entry name" value="UBIQUITIN-PROTEIN LIGASE E3C"/>
    <property type="match status" value="1"/>
</dbReference>
<accession>A0A9P7C4A3</accession>
<gene>
    <name evidence="7" type="ORF">G6F51_011365</name>
</gene>
<dbReference type="Proteomes" id="UP000717996">
    <property type="component" value="Unassembled WGS sequence"/>
</dbReference>
<name>A0A9P7C4A3_RHIOR</name>
<dbReference type="GO" id="GO:0000209">
    <property type="term" value="P:protein polyubiquitination"/>
    <property type="evidence" value="ECO:0007669"/>
    <property type="project" value="InterPro"/>
</dbReference>
<dbReference type="InterPro" id="IPR035983">
    <property type="entry name" value="Hect_E3_ubiquitin_ligase"/>
</dbReference>
<evidence type="ECO:0000256" key="3">
    <source>
        <dbReference type="ARBA" id="ARBA00022679"/>
    </source>
</evidence>
<dbReference type="AlphaFoldDB" id="A0A9P7C4A3"/>
<dbReference type="InterPro" id="IPR000569">
    <property type="entry name" value="HECT_dom"/>
</dbReference>
<dbReference type="EMBL" id="JAANIT010002681">
    <property type="protein sequence ID" value="KAG1535743.1"/>
    <property type="molecule type" value="Genomic_DNA"/>
</dbReference>
<evidence type="ECO:0000256" key="4">
    <source>
        <dbReference type="ARBA" id="ARBA00022786"/>
    </source>
</evidence>
<keyword evidence="3" id="KW-0808">Transferase</keyword>
<protein>
    <recommendedName>
        <fullName evidence="2">HECT-type E3 ubiquitin transferase</fullName>
        <ecNumber evidence="2">2.3.2.26</ecNumber>
    </recommendedName>
</protein>
<dbReference type="GO" id="GO:0006511">
    <property type="term" value="P:ubiquitin-dependent protein catabolic process"/>
    <property type="evidence" value="ECO:0007669"/>
    <property type="project" value="TreeGrafter"/>
</dbReference>
<proteinExistence type="predicted"/>